<dbReference type="PANTHER" id="PTHR44858">
    <property type="entry name" value="TETRATRICOPEPTIDE REPEAT PROTEIN 6"/>
    <property type="match status" value="1"/>
</dbReference>
<dbReference type="InterPro" id="IPR011990">
    <property type="entry name" value="TPR-like_helical_dom_sf"/>
</dbReference>
<evidence type="ECO:0000259" key="6">
    <source>
        <dbReference type="PROSITE" id="PS50175"/>
    </source>
</evidence>
<keyword evidence="8" id="KW-1185">Reference proteome</keyword>
<dbReference type="Gene3D" id="1.25.40.10">
    <property type="entry name" value="Tetratricopeptide repeat domain"/>
    <property type="match status" value="2"/>
</dbReference>
<dbReference type="InterPro" id="IPR050498">
    <property type="entry name" value="Ycf3"/>
</dbReference>
<evidence type="ECO:0000256" key="2">
    <source>
        <dbReference type="ARBA" id="ARBA00022801"/>
    </source>
</evidence>
<keyword evidence="3 4" id="KW-0802">TPR repeat</keyword>
<dbReference type="SUPFAM" id="SSF48452">
    <property type="entry name" value="TPR-like"/>
    <property type="match status" value="1"/>
</dbReference>
<gene>
    <name evidence="7" type="ORF">MTR66_08825</name>
</gene>
<dbReference type="PROSITE" id="PS50175">
    <property type="entry name" value="ASP_PROT_RETROV"/>
    <property type="match status" value="1"/>
</dbReference>
<dbReference type="PANTHER" id="PTHR44858:SF1">
    <property type="entry name" value="UDP-N-ACETYLGLUCOSAMINE--PEPTIDE N-ACETYLGLUCOSAMINYLTRANSFERASE SPINDLY-RELATED"/>
    <property type="match status" value="1"/>
</dbReference>
<feature type="repeat" description="TPR" evidence="4">
    <location>
        <begin position="522"/>
        <end position="555"/>
    </location>
</feature>
<dbReference type="Proteomes" id="UP001202281">
    <property type="component" value="Unassembled WGS sequence"/>
</dbReference>
<proteinExistence type="predicted"/>
<keyword evidence="1" id="KW-0677">Repeat</keyword>
<accession>A0ABT0BPE2</accession>
<evidence type="ECO:0000256" key="3">
    <source>
        <dbReference type="ARBA" id="ARBA00022803"/>
    </source>
</evidence>
<keyword evidence="5" id="KW-0732">Signal</keyword>
<dbReference type="InterPro" id="IPR021109">
    <property type="entry name" value="Peptidase_aspartic_dom_sf"/>
</dbReference>
<sequence>MKAARPFLLAALFPAVLASPAKAAECRLGLLVDLPVTMDGLRPSVPVKVNGRDTAFWLDSGAFFSVMPAAKANELDLPLSAAPFGLRLIGVGGSATVQVATIKSFGLVGQELKNVQFLVGGTDVGNGLVGRNILAIADTEFDLAHGSVKLFMPHNCKKYGMAYWAHGKPYFVAPLLTAANRRDHVFRLHVTINGARIDAAFDTGAPTSLISRKAAERAGIDLSGSGVTPVSRMGGLGRHVSKGWIAPVENVSIGDEQILKTHLAVIDGPIADTPEAPDMLLGADFMLAHHIYVARSQKRIYFTYSGGKPFLSGSSRMASAASTAAVPLPPGTQRVKAVKNPDTEPETADEFARRGNALAAQRAFPKAIADLTEAIRLEPGNAGYYSDRANAYRRSGTAARARADLDKAIELDPGNGELLRTRAFNRLRDGDKAGALADAEAAAKATHSASLDIAGLAFLFESLGQPQRAVSMLDDVIKLHRADARLGSLLNGRCWARALANTELGEALKDCNKAIKRDGAKAAYLDSRGLVHFRRGDMAKALADYDAALKLQPKLVWSLYVRGLIKIRQGDTAAGEADKAAATTLDPKIAKDANRYGIGA</sequence>
<dbReference type="SMART" id="SM00028">
    <property type="entry name" value="TPR"/>
    <property type="match status" value="5"/>
</dbReference>
<evidence type="ECO:0000313" key="8">
    <source>
        <dbReference type="Proteomes" id="UP001202281"/>
    </source>
</evidence>
<evidence type="ECO:0000256" key="5">
    <source>
        <dbReference type="SAM" id="SignalP"/>
    </source>
</evidence>
<dbReference type="InterPro" id="IPR019734">
    <property type="entry name" value="TPR_rpt"/>
</dbReference>
<dbReference type="CDD" id="cd05483">
    <property type="entry name" value="retropepsin_like_bacteria"/>
    <property type="match status" value="1"/>
</dbReference>
<dbReference type="EMBL" id="JALHLG010000009">
    <property type="protein sequence ID" value="MCJ2186917.1"/>
    <property type="molecule type" value="Genomic_DNA"/>
</dbReference>
<dbReference type="Pfam" id="PF13432">
    <property type="entry name" value="TPR_16"/>
    <property type="match status" value="1"/>
</dbReference>
<dbReference type="Pfam" id="PF13650">
    <property type="entry name" value="Asp_protease_2"/>
    <property type="match status" value="2"/>
</dbReference>
<evidence type="ECO:0000256" key="1">
    <source>
        <dbReference type="ARBA" id="ARBA00022737"/>
    </source>
</evidence>
<feature type="domain" description="Peptidase A2" evidence="6">
    <location>
        <begin position="54"/>
        <end position="133"/>
    </location>
</feature>
<protein>
    <submittedName>
        <fullName evidence="7">Aspartyl protease family protein</fullName>
    </submittedName>
</protein>
<dbReference type="InterPro" id="IPR001995">
    <property type="entry name" value="Peptidase_A2_cat"/>
</dbReference>
<dbReference type="SUPFAM" id="SSF50630">
    <property type="entry name" value="Acid proteases"/>
    <property type="match status" value="2"/>
</dbReference>
<keyword evidence="7" id="KW-0645">Protease</keyword>
<dbReference type="PROSITE" id="PS50005">
    <property type="entry name" value="TPR"/>
    <property type="match status" value="3"/>
</dbReference>
<name>A0ABT0BPE2_9SPHN</name>
<dbReference type="Pfam" id="PF07719">
    <property type="entry name" value="TPR_2"/>
    <property type="match status" value="1"/>
</dbReference>
<reference evidence="7 8" key="1">
    <citation type="submission" date="2022-04" db="EMBL/GenBank/DDBJ databases">
        <title>Identification of a novel bacterium isolated from mangrove sediments.</title>
        <authorList>
            <person name="Pan X."/>
        </authorList>
    </citation>
    <scope>NUCLEOTIDE SEQUENCE [LARGE SCALE GENOMIC DNA]</scope>
    <source>
        <strain evidence="7 8">B2638</strain>
    </source>
</reference>
<dbReference type="GO" id="GO:0006508">
    <property type="term" value="P:proteolysis"/>
    <property type="evidence" value="ECO:0007669"/>
    <property type="project" value="UniProtKB-KW"/>
</dbReference>
<organism evidence="7 8">
    <name type="scientific">Novosphingobium beihaiensis</name>
    <dbReference type="NCBI Taxonomy" id="2930389"/>
    <lineage>
        <taxon>Bacteria</taxon>
        <taxon>Pseudomonadati</taxon>
        <taxon>Pseudomonadota</taxon>
        <taxon>Alphaproteobacteria</taxon>
        <taxon>Sphingomonadales</taxon>
        <taxon>Sphingomonadaceae</taxon>
        <taxon>Novosphingobium</taxon>
    </lineage>
</organism>
<dbReference type="Gene3D" id="2.40.70.10">
    <property type="entry name" value="Acid Proteases"/>
    <property type="match status" value="2"/>
</dbReference>
<dbReference type="GO" id="GO:0008233">
    <property type="term" value="F:peptidase activity"/>
    <property type="evidence" value="ECO:0007669"/>
    <property type="project" value="UniProtKB-KW"/>
</dbReference>
<dbReference type="InterPro" id="IPR013105">
    <property type="entry name" value="TPR_2"/>
</dbReference>
<comment type="caution">
    <text evidence="7">The sequence shown here is derived from an EMBL/GenBank/DDBJ whole genome shotgun (WGS) entry which is preliminary data.</text>
</comment>
<feature type="signal peptide" evidence="5">
    <location>
        <begin position="1"/>
        <end position="23"/>
    </location>
</feature>
<feature type="chain" id="PRO_5045759016" evidence="5">
    <location>
        <begin position="24"/>
        <end position="600"/>
    </location>
</feature>
<feature type="repeat" description="TPR" evidence="4">
    <location>
        <begin position="348"/>
        <end position="381"/>
    </location>
</feature>
<feature type="repeat" description="TPR" evidence="4">
    <location>
        <begin position="382"/>
        <end position="415"/>
    </location>
</feature>
<dbReference type="RefSeq" id="WP_243919871.1">
    <property type="nucleotide sequence ID" value="NZ_JALHLG010000009.1"/>
</dbReference>
<dbReference type="InterPro" id="IPR034122">
    <property type="entry name" value="Retropepsin-like_bacterial"/>
</dbReference>
<keyword evidence="2" id="KW-0378">Hydrolase</keyword>
<evidence type="ECO:0000313" key="7">
    <source>
        <dbReference type="EMBL" id="MCJ2186917.1"/>
    </source>
</evidence>
<evidence type="ECO:0000256" key="4">
    <source>
        <dbReference type="PROSITE-ProRule" id="PRU00339"/>
    </source>
</evidence>